<evidence type="ECO:0000313" key="2">
    <source>
        <dbReference type="EMBL" id="AOE43781.1"/>
    </source>
</evidence>
<dbReference type="Proteomes" id="UP000202170">
    <property type="component" value="Segment"/>
</dbReference>
<organism evidence="2 3">
    <name type="scientific">Gordonia phage Bantam</name>
    <dbReference type="NCBI Taxonomy" id="1887641"/>
    <lineage>
        <taxon>Viruses</taxon>
        <taxon>Duplodnaviria</taxon>
        <taxon>Heunggongvirae</taxon>
        <taxon>Uroviricota</taxon>
        <taxon>Caudoviricetes</taxon>
        <taxon>Bantamvirus</taxon>
        <taxon>Bantamvirus bantam</taxon>
    </lineage>
</organism>
<proteinExistence type="predicted"/>
<dbReference type="KEGG" id="vg:29080356"/>
<evidence type="ECO:0000256" key="1">
    <source>
        <dbReference type="SAM" id="MobiDB-lite"/>
    </source>
</evidence>
<keyword evidence="3" id="KW-1185">Reference proteome</keyword>
<sequence length="107" mass="11841">MDASKTMLLTTHPYKAPGKVPPATEPPVVATSSQYSVRLPSGQIVNADERPSGADRWSDEWWTSDRNAAFDLLRDLIADAQRFGIQGYAPSLVRRVMHVSYGQPEVI</sequence>
<protein>
    <submittedName>
        <fullName evidence="2">Uncharacterized protein</fullName>
    </submittedName>
</protein>
<dbReference type="EMBL" id="KX557272">
    <property type="protein sequence ID" value="AOE43781.1"/>
    <property type="molecule type" value="Genomic_DNA"/>
</dbReference>
<accession>A0A1B3AYG6</accession>
<feature type="region of interest" description="Disordered" evidence="1">
    <location>
        <begin position="1"/>
        <end position="28"/>
    </location>
</feature>
<name>A0A1B3AYG6_9CAUD</name>
<gene>
    <name evidence="2" type="primary">92</name>
    <name evidence="2" type="ORF">SEA_BANTAM_92</name>
</gene>
<evidence type="ECO:0000313" key="3">
    <source>
        <dbReference type="Proteomes" id="UP000202170"/>
    </source>
</evidence>
<dbReference type="RefSeq" id="YP_009287560.1">
    <property type="nucleotide sequence ID" value="NC_031074.1"/>
</dbReference>
<reference evidence="3" key="1">
    <citation type="submission" date="2016-07" db="EMBL/GenBank/DDBJ databases">
        <authorList>
            <person name="Florea S."/>
            <person name="Webb J.S."/>
            <person name="Jaromczyk J."/>
            <person name="Schardl C.L."/>
        </authorList>
    </citation>
    <scope>NUCLEOTIDE SEQUENCE [LARGE SCALE GENOMIC DNA]</scope>
</reference>
<dbReference type="GeneID" id="29080356"/>